<evidence type="ECO:0000256" key="6">
    <source>
        <dbReference type="RuleBase" id="RU365089"/>
    </source>
</evidence>
<evidence type="ECO:0000313" key="8">
    <source>
        <dbReference type="EMBL" id="GAA4491447.1"/>
    </source>
</evidence>
<evidence type="ECO:0000256" key="5">
    <source>
        <dbReference type="ARBA" id="ARBA00023172"/>
    </source>
</evidence>
<reference evidence="9" key="1">
    <citation type="journal article" date="2019" name="Int. J. Syst. Evol. Microbiol.">
        <title>The Global Catalogue of Microorganisms (GCM) 10K type strain sequencing project: providing services to taxonomists for standard genome sequencing and annotation.</title>
        <authorList>
            <consortium name="The Broad Institute Genomics Platform"/>
            <consortium name="The Broad Institute Genome Sequencing Center for Infectious Disease"/>
            <person name="Wu L."/>
            <person name="Ma J."/>
        </authorList>
    </citation>
    <scope>NUCLEOTIDE SEQUENCE [LARGE SCALE GENOMIC DNA]</scope>
    <source>
        <strain evidence="9">JCM 32206</strain>
    </source>
</reference>
<dbReference type="Proteomes" id="UP001501183">
    <property type="component" value="Unassembled WGS sequence"/>
</dbReference>
<dbReference type="InterPro" id="IPR001207">
    <property type="entry name" value="Transposase_mutator"/>
</dbReference>
<name>A0ABP8PSP8_9NOCA</name>
<evidence type="ECO:0000256" key="3">
    <source>
        <dbReference type="ARBA" id="ARBA00022578"/>
    </source>
</evidence>
<evidence type="ECO:0000313" key="9">
    <source>
        <dbReference type="Proteomes" id="UP001501183"/>
    </source>
</evidence>
<dbReference type="PANTHER" id="PTHR33217">
    <property type="entry name" value="TRANSPOSASE FOR INSERTION SEQUENCE ELEMENT IS1081"/>
    <property type="match status" value="1"/>
</dbReference>
<feature type="region of interest" description="Disordered" evidence="7">
    <location>
        <begin position="51"/>
        <end position="79"/>
    </location>
</feature>
<protein>
    <recommendedName>
        <fullName evidence="6">Mutator family transposase</fullName>
    </recommendedName>
</protein>
<dbReference type="PANTHER" id="PTHR33217:SF7">
    <property type="entry name" value="TRANSPOSASE FOR INSERTION SEQUENCE ELEMENT IS1081"/>
    <property type="match status" value="1"/>
</dbReference>
<dbReference type="Pfam" id="PF00872">
    <property type="entry name" value="Transposase_mut"/>
    <property type="match status" value="1"/>
</dbReference>
<keyword evidence="5 6" id="KW-0233">DNA recombination</keyword>
<keyword evidence="9" id="KW-1185">Reference proteome</keyword>
<evidence type="ECO:0000256" key="2">
    <source>
        <dbReference type="ARBA" id="ARBA00010961"/>
    </source>
</evidence>
<organism evidence="8 9">
    <name type="scientific">Rhodococcus olei</name>
    <dbReference type="NCBI Taxonomy" id="2161675"/>
    <lineage>
        <taxon>Bacteria</taxon>
        <taxon>Bacillati</taxon>
        <taxon>Actinomycetota</taxon>
        <taxon>Actinomycetes</taxon>
        <taxon>Mycobacteriales</taxon>
        <taxon>Nocardiaceae</taxon>
        <taxon>Rhodococcus</taxon>
    </lineage>
</organism>
<accession>A0ABP8PSP8</accession>
<feature type="compositionally biased region" description="Basic and acidic residues" evidence="7">
    <location>
        <begin position="111"/>
        <end position="123"/>
    </location>
</feature>
<proteinExistence type="inferred from homology"/>
<comment type="function">
    <text evidence="1 6">Required for the transposition of the insertion element.</text>
</comment>
<evidence type="ECO:0000256" key="7">
    <source>
        <dbReference type="SAM" id="MobiDB-lite"/>
    </source>
</evidence>
<keyword evidence="3 6" id="KW-0815">Transposition</keyword>
<sequence length="134" mass="14843">MTHAQELRDNQEHSALLARLDALKGTDVTSVFAELIRVGLQELIEAEATEAVGAGRYERTDSRTNHRNGHRSKTISTTSGDVELEIPKLRAGFVLPLPGRTPPADRQGPARGDHRGLRARRLDPQCWTSSPRWA</sequence>
<keyword evidence="4 6" id="KW-0238">DNA-binding</keyword>
<evidence type="ECO:0000256" key="4">
    <source>
        <dbReference type="ARBA" id="ARBA00023125"/>
    </source>
</evidence>
<comment type="caution">
    <text evidence="8">The sequence shown here is derived from an EMBL/GenBank/DDBJ whole genome shotgun (WGS) entry which is preliminary data.</text>
</comment>
<dbReference type="EMBL" id="BAABFB010000092">
    <property type="protein sequence ID" value="GAA4491447.1"/>
    <property type="molecule type" value="Genomic_DNA"/>
</dbReference>
<gene>
    <name evidence="8" type="ORF">GCM10023094_55850</name>
</gene>
<keyword evidence="6" id="KW-0814">Transposable element</keyword>
<feature type="region of interest" description="Disordered" evidence="7">
    <location>
        <begin position="93"/>
        <end position="134"/>
    </location>
</feature>
<comment type="similarity">
    <text evidence="2 6">Belongs to the transposase mutator family.</text>
</comment>
<evidence type="ECO:0000256" key="1">
    <source>
        <dbReference type="ARBA" id="ARBA00002190"/>
    </source>
</evidence>